<sequence length="78" mass="8836">MVIFFTVIVVILTIYSIVLGFLESNQIKQILFLCFLVVFHTILVGCTLVTGNGDFLIISIFFTFILLLVVGFVPEKYK</sequence>
<evidence type="ECO:0000256" key="1">
    <source>
        <dbReference type="SAM" id="Phobius"/>
    </source>
</evidence>
<gene>
    <name evidence="2" type="ORF">65p307</name>
</gene>
<keyword evidence="1" id="KW-0472">Membrane</keyword>
<reference evidence="2 3" key="1">
    <citation type="journal article" date="2010" name="Virol. J.">
        <title>Genomes of the T4-related bacteriophages as windows on microbial genome evolution.</title>
        <authorList>
            <person name="Petrov V.M."/>
            <person name="Ratnayaka S."/>
            <person name="Nolan J.M."/>
            <person name="Miller E.S."/>
            <person name="Karam J.D."/>
        </authorList>
    </citation>
    <scope>NUCLEOTIDE SEQUENCE [LARGE SCALE GENOMIC DNA]</scope>
</reference>
<evidence type="ECO:0000313" key="2">
    <source>
        <dbReference type="EMBL" id="ADQ53315.1"/>
    </source>
</evidence>
<feature type="transmembrane region" description="Helical" evidence="1">
    <location>
        <begin position="56"/>
        <end position="73"/>
    </location>
</feature>
<accession>E5DSE1</accession>
<keyword evidence="1" id="KW-1133">Transmembrane helix</keyword>
<organism evidence="2 3">
    <name type="scientific">Aeromonas phage 65</name>
    <dbReference type="NCBI Taxonomy" id="2919549"/>
    <lineage>
        <taxon>Viruses</taxon>
        <taxon>Duplodnaviria</taxon>
        <taxon>Heunggongvirae</taxon>
        <taxon>Uroviricota</taxon>
        <taxon>Caudoviricetes</taxon>
        <taxon>Pantevenvirales</taxon>
        <taxon>Straboviridae</taxon>
        <taxon>Emmerichvirinae</taxon>
        <taxon>Ishigurovirus</taxon>
        <taxon>Ishigurovirus osborne</taxon>
    </lineage>
</organism>
<dbReference type="RefSeq" id="YP_004301144.1">
    <property type="nucleotide sequence ID" value="NC_015251.1"/>
</dbReference>
<keyword evidence="3" id="KW-1185">Reference proteome</keyword>
<protein>
    <submittedName>
        <fullName evidence="2">Uncharacterized protein</fullName>
    </submittedName>
</protein>
<name>E5DSE1_9CAUD</name>
<evidence type="ECO:0000313" key="3">
    <source>
        <dbReference type="Proteomes" id="UP000008727"/>
    </source>
</evidence>
<feature type="transmembrane region" description="Helical" evidence="1">
    <location>
        <begin position="6"/>
        <end position="23"/>
    </location>
</feature>
<keyword evidence="1" id="KW-0812">Transmembrane</keyword>
<dbReference type="Proteomes" id="UP000008727">
    <property type="component" value="Segment"/>
</dbReference>
<feature type="transmembrane region" description="Helical" evidence="1">
    <location>
        <begin position="30"/>
        <end position="50"/>
    </location>
</feature>
<proteinExistence type="predicted"/>
<dbReference type="KEGG" id="vg:10323584"/>
<dbReference type="EMBL" id="GU459069">
    <property type="protein sequence ID" value="ADQ53315.1"/>
    <property type="molecule type" value="Genomic_DNA"/>
</dbReference>